<evidence type="ECO:0000313" key="2">
    <source>
        <dbReference type="EMBL" id="MBA2781062.1"/>
    </source>
</evidence>
<sequence length="140" mass="15245">MTDSVVRLGWRMLAYGAIGLGAAGVVVPLLPTTPFLLVAAWAAPKGSPRLARWLWQHPRLGPALHAWHGQRAIPRRAKQLAAGLILLSWLVLWLGGAPAFVLGLTAVLFCCVVIFIWTRPDATPLPGEAQRAENVRIRSF</sequence>
<dbReference type="GO" id="GO:0005886">
    <property type="term" value="C:plasma membrane"/>
    <property type="evidence" value="ECO:0007669"/>
    <property type="project" value="TreeGrafter"/>
</dbReference>
<name>A0A7V9W4X3_9GAMM</name>
<protein>
    <submittedName>
        <fullName evidence="2">YbaN family protein</fullName>
    </submittedName>
</protein>
<evidence type="ECO:0000313" key="4">
    <source>
        <dbReference type="Proteomes" id="UP000518091"/>
    </source>
</evidence>
<keyword evidence="1" id="KW-1133">Transmembrane helix</keyword>
<dbReference type="PANTHER" id="PTHR35813">
    <property type="entry name" value="INNER MEMBRANE PROTEIN YBAN"/>
    <property type="match status" value="1"/>
</dbReference>
<gene>
    <name evidence="2" type="ORF">H1D44_19460</name>
    <name evidence="3" type="ORF">HOP48_08095</name>
</gene>
<evidence type="ECO:0000313" key="5">
    <source>
        <dbReference type="Proteomes" id="UP000814353"/>
    </source>
</evidence>
<keyword evidence="5" id="KW-1185">Reference proteome</keyword>
<feature type="transmembrane region" description="Helical" evidence="1">
    <location>
        <begin position="12"/>
        <end position="43"/>
    </location>
</feature>
<accession>A0A7V9W4X3</accession>
<dbReference type="InterPro" id="IPR007401">
    <property type="entry name" value="DUF454"/>
</dbReference>
<proteinExistence type="predicted"/>
<dbReference type="PANTHER" id="PTHR35813:SF1">
    <property type="entry name" value="INNER MEMBRANE PROTEIN YBAN"/>
    <property type="match status" value="1"/>
</dbReference>
<dbReference type="Proteomes" id="UP000814353">
    <property type="component" value="Unassembled WGS sequence"/>
</dbReference>
<organism evidence="2 4">
    <name type="scientific">Billgrantia kenyensis</name>
    <dbReference type="NCBI Taxonomy" id="321266"/>
    <lineage>
        <taxon>Bacteria</taxon>
        <taxon>Pseudomonadati</taxon>
        <taxon>Pseudomonadota</taxon>
        <taxon>Gammaproteobacteria</taxon>
        <taxon>Oceanospirillales</taxon>
        <taxon>Halomonadaceae</taxon>
        <taxon>Billgrantia</taxon>
    </lineage>
</organism>
<dbReference type="EMBL" id="JABFUB010000004">
    <property type="protein sequence ID" value="MCG6661513.1"/>
    <property type="molecule type" value="Genomic_DNA"/>
</dbReference>
<keyword evidence="1" id="KW-0812">Transmembrane</keyword>
<evidence type="ECO:0000256" key="1">
    <source>
        <dbReference type="SAM" id="Phobius"/>
    </source>
</evidence>
<dbReference type="Proteomes" id="UP000518091">
    <property type="component" value="Unassembled WGS sequence"/>
</dbReference>
<dbReference type="EMBL" id="JACEFT010000043">
    <property type="protein sequence ID" value="MBA2781062.1"/>
    <property type="molecule type" value="Genomic_DNA"/>
</dbReference>
<comment type="caution">
    <text evidence="2">The sequence shown here is derived from an EMBL/GenBank/DDBJ whole genome shotgun (WGS) entry which is preliminary data.</text>
</comment>
<reference evidence="2 4" key="2">
    <citation type="submission" date="2020-07" db="EMBL/GenBank/DDBJ databases">
        <title>Identification of Halomonas strains.</title>
        <authorList>
            <person name="Xiao Z."/>
            <person name="Shen J."/>
        </authorList>
    </citation>
    <scope>NUCLEOTIDE SEQUENCE [LARGE SCALE GENOMIC DNA]</scope>
    <source>
        <strain evidence="2 4">DSM 17331</strain>
    </source>
</reference>
<reference evidence="3 5" key="1">
    <citation type="submission" date="2020-05" db="EMBL/GenBank/DDBJ databases">
        <title>Comparative genomic analysis of denitrifying bacteria from Halomonas genus.</title>
        <authorList>
            <person name="Wang L."/>
            <person name="Shao Z."/>
        </authorList>
    </citation>
    <scope>NUCLEOTIDE SEQUENCE [LARGE SCALE GENOMIC DNA]</scope>
    <source>
        <strain evidence="3 5">DSM 17331</strain>
    </source>
</reference>
<dbReference type="RefSeq" id="WP_181516934.1">
    <property type="nucleotide sequence ID" value="NZ_JABFUB010000004.1"/>
</dbReference>
<keyword evidence="1" id="KW-0472">Membrane</keyword>
<evidence type="ECO:0000313" key="3">
    <source>
        <dbReference type="EMBL" id="MCG6661513.1"/>
    </source>
</evidence>
<dbReference type="Pfam" id="PF04304">
    <property type="entry name" value="DUF454"/>
    <property type="match status" value="1"/>
</dbReference>
<dbReference type="AlphaFoldDB" id="A0A7V9W4X3"/>
<feature type="transmembrane region" description="Helical" evidence="1">
    <location>
        <begin position="84"/>
        <end position="117"/>
    </location>
</feature>